<evidence type="ECO:0000256" key="4">
    <source>
        <dbReference type="ARBA" id="ARBA00012538"/>
    </source>
</evidence>
<name>Q2RRG0_RHORT</name>
<dbReference type="STRING" id="269796.Rru_A2485"/>
<dbReference type="HOGENOM" id="CLU_002351_7_1_5"/>
<comment type="similarity">
    <text evidence="2">Belongs to the glycosyltransferase 20 family.</text>
</comment>
<keyword evidence="7 12" id="KW-0808">Transferase</keyword>
<dbReference type="GO" id="GO:0003825">
    <property type="term" value="F:alpha,alpha-trehalose-phosphate synthase (UDP-forming) activity"/>
    <property type="evidence" value="ECO:0007669"/>
    <property type="project" value="UniProtKB-EC"/>
</dbReference>
<dbReference type="InterPro" id="IPR001830">
    <property type="entry name" value="Glyco_trans_20"/>
</dbReference>
<organism evidence="12 13">
    <name type="scientific">Rhodospirillum rubrum (strain ATCC 11170 / ATH 1.1.1 / DSM 467 / LMG 4362 / NCIMB 8255 / S1)</name>
    <dbReference type="NCBI Taxonomy" id="269796"/>
    <lineage>
        <taxon>Bacteria</taxon>
        <taxon>Pseudomonadati</taxon>
        <taxon>Pseudomonadota</taxon>
        <taxon>Alphaproteobacteria</taxon>
        <taxon>Rhodospirillales</taxon>
        <taxon>Rhodospirillaceae</taxon>
        <taxon>Rhodospirillum</taxon>
    </lineage>
</organism>
<evidence type="ECO:0000256" key="5">
    <source>
        <dbReference type="ARBA" id="ARBA00018539"/>
    </source>
</evidence>
<comment type="catalytic activity">
    <reaction evidence="11">
        <text>D-glucose 6-phosphate + UDP-alpha-D-glucose = alpha,alpha-trehalose 6-phosphate + UDP + H(+)</text>
        <dbReference type="Rhea" id="RHEA:18889"/>
        <dbReference type="ChEBI" id="CHEBI:15378"/>
        <dbReference type="ChEBI" id="CHEBI:58223"/>
        <dbReference type="ChEBI" id="CHEBI:58429"/>
        <dbReference type="ChEBI" id="CHEBI:58885"/>
        <dbReference type="ChEBI" id="CHEBI:61548"/>
        <dbReference type="EC" id="2.4.1.15"/>
    </reaction>
</comment>
<dbReference type="FunFam" id="3.40.50.2000:FF:000024">
    <property type="entry name" value="Trehalose-6-phosphate synthase"/>
    <property type="match status" value="1"/>
</dbReference>
<dbReference type="Pfam" id="PF00982">
    <property type="entry name" value="Glyco_transf_20"/>
    <property type="match status" value="1"/>
</dbReference>
<dbReference type="SUPFAM" id="SSF53756">
    <property type="entry name" value="UDP-Glycosyltransferase/glycogen phosphorylase"/>
    <property type="match status" value="1"/>
</dbReference>
<evidence type="ECO:0000313" key="12">
    <source>
        <dbReference type="EMBL" id="ABC23285.1"/>
    </source>
</evidence>
<evidence type="ECO:0000256" key="1">
    <source>
        <dbReference type="ARBA" id="ARBA00005199"/>
    </source>
</evidence>
<evidence type="ECO:0000256" key="8">
    <source>
        <dbReference type="ARBA" id="ARBA00029654"/>
    </source>
</evidence>
<dbReference type="AlphaFoldDB" id="Q2RRG0"/>
<dbReference type="EnsemblBacteria" id="ABC23285">
    <property type="protein sequence ID" value="ABC23285"/>
    <property type="gene ID" value="Rru_A2485"/>
</dbReference>
<dbReference type="PANTHER" id="PTHR10788:SF106">
    <property type="entry name" value="BCDNA.GH08860"/>
    <property type="match status" value="1"/>
</dbReference>
<sequence>MARLIVVSNRVALPEDQAGRAGGLAVALREALVSFGGIWFGWSGKVAAQTSDRPRFIEEGPVTYAVLDLGRKDHAQYYNGFANRTLWPLFHYRMGLAEFTRQDYEGYMRVNTVFAEQLQPLLTDDDLIWVHDYHLIPLGGELRRLGARQRMGIFLHTPFPAMEVLLALTHHRRLVGSLCAYDVVGFQTENDRRSFFDYVLHEAGGWIGENGHVTVWGRSLVARVYPIGIEKGAFAEAAQRAQRTVAYRRLRASLNGRKLMIGVERLDYSKGLPERFEAFSRLLEKHPEHRAKVSFMQVAPISRSEVPEYRRLREELESLSGQINGQFGDYDWVPIRYLTRNFARSVLAGFYRQGAVGVVTPMRDGMNLVAKEYVASQNPQDPGVLVLSRFAGAARELTTALQVNPFDREDMADAMDRALGMALDERKERWVEMMRMVDENSLEAWREKYLADLNAAPFNG</sequence>
<dbReference type="EC" id="2.4.1.15" evidence="4"/>
<keyword evidence="6 12" id="KW-0328">Glycosyltransferase</keyword>
<evidence type="ECO:0000256" key="3">
    <source>
        <dbReference type="ARBA" id="ARBA00011881"/>
    </source>
</evidence>
<dbReference type="eggNOG" id="COG0380">
    <property type="taxonomic scope" value="Bacteria"/>
</dbReference>
<evidence type="ECO:0000256" key="7">
    <source>
        <dbReference type="ARBA" id="ARBA00022679"/>
    </source>
</evidence>
<dbReference type="Gene3D" id="3.40.50.2000">
    <property type="entry name" value="Glycogen Phosphorylase B"/>
    <property type="match status" value="2"/>
</dbReference>
<comment type="pathway">
    <text evidence="1">Glycan biosynthesis; trehalose biosynthesis.</text>
</comment>
<dbReference type="EMBL" id="CP000230">
    <property type="protein sequence ID" value="ABC23285.1"/>
    <property type="molecule type" value="Genomic_DNA"/>
</dbReference>
<dbReference type="RefSeq" id="WP_011390238.1">
    <property type="nucleotide sequence ID" value="NC_007643.1"/>
</dbReference>
<dbReference type="Proteomes" id="UP000001929">
    <property type="component" value="Chromosome"/>
</dbReference>
<evidence type="ECO:0000256" key="11">
    <source>
        <dbReference type="ARBA" id="ARBA00048039"/>
    </source>
</evidence>
<dbReference type="PANTHER" id="PTHR10788">
    <property type="entry name" value="TREHALOSE-6-PHOSPHATE SYNTHASE"/>
    <property type="match status" value="1"/>
</dbReference>
<dbReference type="KEGG" id="rru:Rru_A2485"/>
<evidence type="ECO:0000256" key="10">
    <source>
        <dbReference type="ARBA" id="ARBA00030943"/>
    </source>
</evidence>
<dbReference type="CAZy" id="GT20">
    <property type="family name" value="Glycosyltransferase Family 20"/>
</dbReference>
<evidence type="ECO:0000256" key="6">
    <source>
        <dbReference type="ARBA" id="ARBA00022676"/>
    </source>
</evidence>
<evidence type="ECO:0000313" key="13">
    <source>
        <dbReference type="Proteomes" id="UP000001929"/>
    </source>
</evidence>
<dbReference type="CDD" id="cd03788">
    <property type="entry name" value="GT20_TPS"/>
    <property type="match status" value="1"/>
</dbReference>
<accession>Q2RRG0</accession>
<evidence type="ECO:0000256" key="2">
    <source>
        <dbReference type="ARBA" id="ARBA00008799"/>
    </source>
</evidence>
<dbReference type="PhylomeDB" id="Q2RRG0"/>
<gene>
    <name evidence="12" type="ordered locus">Rru_A2485</name>
</gene>
<evidence type="ECO:0000256" key="9">
    <source>
        <dbReference type="ARBA" id="ARBA00030365"/>
    </source>
</evidence>
<proteinExistence type="inferred from homology"/>
<keyword evidence="13" id="KW-1185">Reference proteome</keyword>
<dbReference type="PATRIC" id="fig|269796.9.peg.2589"/>
<reference evidence="12 13" key="1">
    <citation type="journal article" date="2011" name="Stand. Genomic Sci.">
        <title>Complete genome sequence of Rhodospirillum rubrum type strain (S1).</title>
        <authorList>
            <person name="Munk A.C."/>
            <person name="Copeland A."/>
            <person name="Lucas S."/>
            <person name="Lapidus A."/>
            <person name="Del Rio T.G."/>
            <person name="Barry K."/>
            <person name="Detter J.C."/>
            <person name="Hammon N."/>
            <person name="Israni S."/>
            <person name="Pitluck S."/>
            <person name="Brettin T."/>
            <person name="Bruce D."/>
            <person name="Han C."/>
            <person name="Tapia R."/>
            <person name="Gilna P."/>
            <person name="Schmutz J."/>
            <person name="Larimer F."/>
            <person name="Land M."/>
            <person name="Kyrpides N.C."/>
            <person name="Mavromatis K."/>
            <person name="Richardson P."/>
            <person name="Rohde M."/>
            <person name="Goker M."/>
            <person name="Klenk H.P."/>
            <person name="Zhang Y."/>
            <person name="Roberts G.P."/>
            <person name="Reslewic S."/>
            <person name="Schwartz D.C."/>
        </authorList>
    </citation>
    <scope>NUCLEOTIDE SEQUENCE [LARGE SCALE GENOMIC DNA]</scope>
    <source>
        <strain evidence="13">ATCC 11170 / ATH 1.1.1 / DSM 467 / LMG 4362 / NCIMB 8255 / S1</strain>
    </source>
</reference>
<protein>
    <recommendedName>
        <fullName evidence="5">Trehalose-6-phosphate synthase</fullName>
        <ecNumber evidence="4">2.4.1.15</ecNumber>
    </recommendedName>
    <alternativeName>
        <fullName evidence="9">Alpha,alpha-trehalose-phosphate synthase [UDP-forming]</fullName>
    </alternativeName>
    <alternativeName>
        <fullName evidence="10">Osmoregulatory trehalose synthesis protein A</fullName>
    </alternativeName>
    <alternativeName>
        <fullName evidence="8">UDP-glucose-glucosephosphate glucosyltransferase</fullName>
    </alternativeName>
</protein>
<dbReference type="GO" id="GO:0005992">
    <property type="term" value="P:trehalose biosynthetic process"/>
    <property type="evidence" value="ECO:0007669"/>
    <property type="project" value="InterPro"/>
</dbReference>
<comment type="subunit">
    <text evidence="3">Homotetramer.</text>
</comment>